<keyword evidence="13" id="KW-1185">Reference proteome</keyword>
<accession>A0A9D3ZNQ2</accession>
<evidence type="ECO:0000313" key="13">
    <source>
        <dbReference type="Proteomes" id="UP000828251"/>
    </source>
</evidence>
<evidence type="ECO:0000313" key="12">
    <source>
        <dbReference type="EMBL" id="KAH1054879.1"/>
    </source>
</evidence>
<name>A0A9D3ZNQ2_9ROSI</name>
<evidence type="ECO:0000256" key="8">
    <source>
        <dbReference type="ARBA" id="ARBA00047899"/>
    </source>
</evidence>
<dbReference type="InterPro" id="IPR008271">
    <property type="entry name" value="Ser/Thr_kinase_AS"/>
</dbReference>
<evidence type="ECO:0000256" key="9">
    <source>
        <dbReference type="ARBA" id="ARBA00048679"/>
    </source>
</evidence>
<evidence type="ECO:0000256" key="5">
    <source>
        <dbReference type="ARBA" id="ARBA00022741"/>
    </source>
</evidence>
<evidence type="ECO:0000256" key="1">
    <source>
        <dbReference type="ARBA" id="ARBA00009903"/>
    </source>
</evidence>
<evidence type="ECO:0000256" key="3">
    <source>
        <dbReference type="ARBA" id="ARBA00022527"/>
    </source>
</evidence>
<feature type="domain" description="Protein kinase" evidence="11">
    <location>
        <begin position="179"/>
        <end position="516"/>
    </location>
</feature>
<evidence type="ECO:0000256" key="6">
    <source>
        <dbReference type="ARBA" id="ARBA00022777"/>
    </source>
</evidence>
<evidence type="ECO:0000259" key="11">
    <source>
        <dbReference type="PROSITE" id="PS50011"/>
    </source>
</evidence>
<feature type="compositionally biased region" description="Polar residues" evidence="10">
    <location>
        <begin position="1"/>
        <end position="25"/>
    </location>
</feature>
<protein>
    <recommendedName>
        <fullName evidence="2">non-specific serine/threonine protein kinase</fullName>
        <ecNumber evidence="2">2.7.11.1</ecNumber>
    </recommendedName>
</protein>
<comment type="catalytic activity">
    <reaction evidence="8">
        <text>L-threonyl-[protein] + ATP = O-phospho-L-threonyl-[protein] + ADP + H(+)</text>
        <dbReference type="Rhea" id="RHEA:46608"/>
        <dbReference type="Rhea" id="RHEA-COMP:11060"/>
        <dbReference type="Rhea" id="RHEA-COMP:11605"/>
        <dbReference type="ChEBI" id="CHEBI:15378"/>
        <dbReference type="ChEBI" id="CHEBI:30013"/>
        <dbReference type="ChEBI" id="CHEBI:30616"/>
        <dbReference type="ChEBI" id="CHEBI:61977"/>
        <dbReference type="ChEBI" id="CHEBI:456216"/>
        <dbReference type="EC" id="2.7.11.1"/>
    </reaction>
</comment>
<dbReference type="EMBL" id="JAIQCV010000010">
    <property type="protein sequence ID" value="KAH1054879.1"/>
    <property type="molecule type" value="Genomic_DNA"/>
</dbReference>
<keyword evidence="7" id="KW-0067">ATP-binding</keyword>
<reference evidence="12 13" key="1">
    <citation type="journal article" date="2021" name="Plant Biotechnol. J.">
        <title>Multi-omics assisted identification of the key and species-specific regulatory components of drought-tolerant mechanisms in Gossypium stocksii.</title>
        <authorList>
            <person name="Yu D."/>
            <person name="Ke L."/>
            <person name="Zhang D."/>
            <person name="Wu Y."/>
            <person name="Sun Y."/>
            <person name="Mei J."/>
            <person name="Sun J."/>
            <person name="Sun Y."/>
        </authorList>
    </citation>
    <scope>NUCLEOTIDE SEQUENCE [LARGE SCALE GENOMIC DNA]</scope>
    <source>
        <strain evidence="13">cv. E1</strain>
        <tissue evidence="12">Leaf</tissue>
    </source>
</reference>
<keyword evidence="5" id="KW-0547">Nucleotide-binding</keyword>
<proteinExistence type="inferred from homology"/>
<feature type="region of interest" description="Disordered" evidence="10">
    <location>
        <begin position="1"/>
        <end position="38"/>
    </location>
</feature>
<evidence type="ECO:0000256" key="2">
    <source>
        <dbReference type="ARBA" id="ARBA00012513"/>
    </source>
</evidence>
<dbReference type="Pfam" id="PF00069">
    <property type="entry name" value="Pkinase"/>
    <property type="match status" value="2"/>
</dbReference>
<comment type="caution">
    <text evidence="12">The sequence shown here is derived from an EMBL/GenBank/DDBJ whole genome shotgun (WGS) entry which is preliminary data.</text>
</comment>
<dbReference type="EC" id="2.7.11.1" evidence="2"/>
<gene>
    <name evidence="12" type="ORF">J1N35_032944</name>
</gene>
<dbReference type="SMART" id="SM00220">
    <property type="entry name" value="S_TKc"/>
    <property type="match status" value="1"/>
</dbReference>
<keyword evidence="4" id="KW-0808">Transferase</keyword>
<dbReference type="CDD" id="cd05574">
    <property type="entry name" value="STKc_phototropin_like"/>
    <property type="match status" value="1"/>
</dbReference>
<dbReference type="Gene3D" id="3.30.200.20">
    <property type="entry name" value="Phosphorylase Kinase, domain 1"/>
    <property type="match status" value="1"/>
</dbReference>
<dbReference type="Proteomes" id="UP000828251">
    <property type="component" value="Unassembled WGS sequence"/>
</dbReference>
<dbReference type="FunFam" id="3.30.200.20:FF:000032">
    <property type="entry name" value="Serine/threonine-protein kinase D6PK-like"/>
    <property type="match status" value="1"/>
</dbReference>
<dbReference type="GO" id="GO:0004674">
    <property type="term" value="F:protein serine/threonine kinase activity"/>
    <property type="evidence" value="ECO:0007669"/>
    <property type="project" value="UniProtKB-KW"/>
</dbReference>
<dbReference type="PANTHER" id="PTHR45637">
    <property type="entry name" value="FLIPPASE KINASE 1-RELATED"/>
    <property type="match status" value="1"/>
</dbReference>
<dbReference type="Gene3D" id="1.10.510.10">
    <property type="entry name" value="Transferase(Phosphotransferase) domain 1"/>
    <property type="match status" value="2"/>
</dbReference>
<dbReference type="InterPro" id="IPR011009">
    <property type="entry name" value="Kinase-like_dom_sf"/>
</dbReference>
<keyword evidence="6" id="KW-0418">Kinase</keyword>
<dbReference type="InterPro" id="IPR000719">
    <property type="entry name" value="Prot_kinase_dom"/>
</dbReference>
<evidence type="ECO:0000256" key="7">
    <source>
        <dbReference type="ARBA" id="ARBA00022840"/>
    </source>
</evidence>
<dbReference type="AlphaFoldDB" id="A0A9D3ZNQ2"/>
<organism evidence="12 13">
    <name type="scientific">Gossypium stocksii</name>
    <dbReference type="NCBI Taxonomy" id="47602"/>
    <lineage>
        <taxon>Eukaryota</taxon>
        <taxon>Viridiplantae</taxon>
        <taxon>Streptophyta</taxon>
        <taxon>Embryophyta</taxon>
        <taxon>Tracheophyta</taxon>
        <taxon>Spermatophyta</taxon>
        <taxon>Magnoliopsida</taxon>
        <taxon>eudicotyledons</taxon>
        <taxon>Gunneridae</taxon>
        <taxon>Pentapetalae</taxon>
        <taxon>rosids</taxon>
        <taxon>malvids</taxon>
        <taxon>Malvales</taxon>
        <taxon>Malvaceae</taxon>
        <taxon>Malvoideae</taxon>
        <taxon>Gossypium</taxon>
    </lineage>
</organism>
<dbReference type="PROSITE" id="PS00108">
    <property type="entry name" value="PROTEIN_KINASE_ST"/>
    <property type="match status" value="1"/>
</dbReference>
<sequence length="573" mass="63286">MASKVSKTSKSELATLESVGTTSKQVVGEDSEKKRSPILDQNCSVESLTNKLESSSLVSCLKKASSGVDSSIYETRDSPEISVDQEKKTLEYGSVKSSSVSAKVSDGTSSLAKISDRLDCVESGKSSICRGSTSSDVSNESSCSSFSSIINKPHKANDLRWEAIQAVRAKDGILGLSHFRLLKRLGYGDIGSVYLSELSGTKCYFAMKVMDKASLASRKKLLRAQTEREILQSLDHPFLPTLYTHFETEKFSCLVMEFCPGGDLHTLRQKQPGKHFPEQAVKFYVAEVLLALEYLHMLGIIYRDLKPENVLVREDGHIMLSDFDLSLRCTVSPTLVKTSSLESEPLRKNPVYCVQPACIEPSCIQPACVVPTTCFSSRLFSSKSRKDRKLKNEVGNQVSPLPELIAEPTDARSMSFVGTHEYLAPEIIKGEGHGSAVDWWTFGIFLYELLFGKTPFKGSGNRATLFNVVGQSLRFPESPIVSFAARDLIRGLLVKEPQHRLAYKRGATEIKQHPFFEGVNWALIRCATPPEIPKPVELERVPPSPASTSEKVAVNAAAYNQKGSDNYLEFDFF</sequence>
<dbReference type="OrthoDB" id="432483at2759"/>
<dbReference type="SUPFAM" id="SSF56112">
    <property type="entry name" value="Protein kinase-like (PK-like)"/>
    <property type="match status" value="1"/>
</dbReference>
<evidence type="ECO:0000256" key="10">
    <source>
        <dbReference type="SAM" id="MobiDB-lite"/>
    </source>
</evidence>
<dbReference type="GO" id="GO:0005524">
    <property type="term" value="F:ATP binding"/>
    <property type="evidence" value="ECO:0007669"/>
    <property type="project" value="UniProtKB-KW"/>
</dbReference>
<dbReference type="FunFam" id="1.10.510.10:FF:000028">
    <property type="entry name" value="serine/threonine-protein kinase D6PK-like"/>
    <property type="match status" value="1"/>
</dbReference>
<comment type="similarity">
    <text evidence="1">Belongs to the protein kinase superfamily. AGC Ser/Thr protein kinase family.</text>
</comment>
<keyword evidence="3" id="KW-0723">Serine/threonine-protein kinase</keyword>
<evidence type="ECO:0000256" key="4">
    <source>
        <dbReference type="ARBA" id="ARBA00022679"/>
    </source>
</evidence>
<comment type="catalytic activity">
    <reaction evidence="9">
        <text>L-seryl-[protein] + ATP = O-phospho-L-seryl-[protein] + ADP + H(+)</text>
        <dbReference type="Rhea" id="RHEA:17989"/>
        <dbReference type="Rhea" id="RHEA-COMP:9863"/>
        <dbReference type="Rhea" id="RHEA-COMP:11604"/>
        <dbReference type="ChEBI" id="CHEBI:15378"/>
        <dbReference type="ChEBI" id="CHEBI:29999"/>
        <dbReference type="ChEBI" id="CHEBI:30616"/>
        <dbReference type="ChEBI" id="CHEBI:83421"/>
        <dbReference type="ChEBI" id="CHEBI:456216"/>
        <dbReference type="EC" id="2.7.11.1"/>
    </reaction>
</comment>
<dbReference type="FunFam" id="1.10.510.10:FF:000295">
    <property type="entry name" value="Serine/threonine-protein kinase AGC1-7"/>
    <property type="match status" value="1"/>
</dbReference>
<dbReference type="PROSITE" id="PS50011">
    <property type="entry name" value="PROTEIN_KINASE_DOM"/>
    <property type="match status" value="1"/>
</dbReference>